<protein>
    <recommendedName>
        <fullName evidence="3">Reverse transcriptase zinc-binding domain</fullName>
    </recommendedName>
</protein>
<dbReference type="EMBL" id="MVGT01003042">
    <property type="protein sequence ID" value="OVA05646.1"/>
    <property type="molecule type" value="Genomic_DNA"/>
</dbReference>
<proteinExistence type="predicted"/>
<sequence>MAQLTRIGWRLMKHPTTLWAKILKAKYFPNTNPLDPHIKKIGSWIWGCIRKGLDNVKKYHIWEVGNGSMINV</sequence>
<keyword evidence="2" id="KW-1185">Reference proteome</keyword>
<gene>
    <name evidence="1" type="ORF">BVC80_7951g5</name>
</gene>
<evidence type="ECO:0008006" key="3">
    <source>
        <dbReference type="Google" id="ProtNLM"/>
    </source>
</evidence>
<evidence type="ECO:0000313" key="2">
    <source>
        <dbReference type="Proteomes" id="UP000195402"/>
    </source>
</evidence>
<dbReference type="AlphaFoldDB" id="A0A200Q5E0"/>
<evidence type="ECO:0000313" key="1">
    <source>
        <dbReference type="EMBL" id="OVA05646.1"/>
    </source>
</evidence>
<accession>A0A200Q5E0</accession>
<dbReference type="Proteomes" id="UP000195402">
    <property type="component" value="Unassembled WGS sequence"/>
</dbReference>
<dbReference type="InParanoid" id="A0A200Q5E0"/>
<name>A0A200Q5E0_MACCD</name>
<comment type="caution">
    <text evidence="1">The sequence shown here is derived from an EMBL/GenBank/DDBJ whole genome shotgun (WGS) entry which is preliminary data.</text>
</comment>
<organism evidence="1 2">
    <name type="scientific">Macleaya cordata</name>
    <name type="common">Five-seeded plume-poppy</name>
    <name type="synonym">Bocconia cordata</name>
    <dbReference type="NCBI Taxonomy" id="56857"/>
    <lineage>
        <taxon>Eukaryota</taxon>
        <taxon>Viridiplantae</taxon>
        <taxon>Streptophyta</taxon>
        <taxon>Embryophyta</taxon>
        <taxon>Tracheophyta</taxon>
        <taxon>Spermatophyta</taxon>
        <taxon>Magnoliopsida</taxon>
        <taxon>Ranunculales</taxon>
        <taxon>Papaveraceae</taxon>
        <taxon>Papaveroideae</taxon>
        <taxon>Macleaya</taxon>
    </lineage>
</organism>
<dbReference type="OrthoDB" id="1105397at2759"/>
<reference evidence="1 2" key="1">
    <citation type="journal article" date="2017" name="Mol. Plant">
        <title>The Genome of Medicinal Plant Macleaya cordata Provides New Insights into Benzylisoquinoline Alkaloids Metabolism.</title>
        <authorList>
            <person name="Liu X."/>
            <person name="Liu Y."/>
            <person name="Huang P."/>
            <person name="Ma Y."/>
            <person name="Qing Z."/>
            <person name="Tang Q."/>
            <person name="Cao H."/>
            <person name="Cheng P."/>
            <person name="Zheng Y."/>
            <person name="Yuan Z."/>
            <person name="Zhou Y."/>
            <person name="Liu J."/>
            <person name="Tang Z."/>
            <person name="Zhuo Y."/>
            <person name="Zhang Y."/>
            <person name="Yu L."/>
            <person name="Huang J."/>
            <person name="Yang P."/>
            <person name="Peng Q."/>
            <person name="Zhang J."/>
            <person name="Jiang W."/>
            <person name="Zhang Z."/>
            <person name="Lin K."/>
            <person name="Ro D.K."/>
            <person name="Chen X."/>
            <person name="Xiong X."/>
            <person name="Shang Y."/>
            <person name="Huang S."/>
            <person name="Zeng J."/>
        </authorList>
    </citation>
    <scope>NUCLEOTIDE SEQUENCE [LARGE SCALE GENOMIC DNA]</scope>
    <source>
        <strain evidence="2">cv. BLH2017</strain>
        <tissue evidence="1">Root</tissue>
    </source>
</reference>